<dbReference type="SUPFAM" id="SSF56436">
    <property type="entry name" value="C-type lectin-like"/>
    <property type="match status" value="1"/>
</dbReference>
<dbReference type="EMBL" id="CANHGI010000001">
    <property type="protein sequence ID" value="CAI5440346.1"/>
    <property type="molecule type" value="Genomic_DNA"/>
</dbReference>
<protein>
    <recommendedName>
        <fullName evidence="4">C-type lectin domain-containing protein</fullName>
    </recommendedName>
</protein>
<keyword evidence="1" id="KW-0732">Signal</keyword>
<accession>A0A9P1IA10</accession>
<evidence type="ECO:0000313" key="2">
    <source>
        <dbReference type="EMBL" id="CAI5440346.1"/>
    </source>
</evidence>
<dbReference type="InterPro" id="IPR016186">
    <property type="entry name" value="C-type_lectin-like/link_sf"/>
</dbReference>
<reference evidence="2" key="1">
    <citation type="submission" date="2022-11" db="EMBL/GenBank/DDBJ databases">
        <authorList>
            <person name="Kikuchi T."/>
        </authorList>
    </citation>
    <scope>NUCLEOTIDE SEQUENCE</scope>
    <source>
        <strain evidence="2">PS1010</strain>
    </source>
</reference>
<organism evidence="2 3">
    <name type="scientific">Caenorhabditis angaria</name>
    <dbReference type="NCBI Taxonomy" id="860376"/>
    <lineage>
        <taxon>Eukaryota</taxon>
        <taxon>Metazoa</taxon>
        <taxon>Ecdysozoa</taxon>
        <taxon>Nematoda</taxon>
        <taxon>Chromadorea</taxon>
        <taxon>Rhabditida</taxon>
        <taxon>Rhabditina</taxon>
        <taxon>Rhabditomorpha</taxon>
        <taxon>Rhabditoidea</taxon>
        <taxon>Rhabditidae</taxon>
        <taxon>Peloderinae</taxon>
        <taxon>Caenorhabditis</taxon>
    </lineage>
</organism>
<dbReference type="PANTHER" id="PTHR23124">
    <property type="entry name" value="C-TYPE LECTIN DOMAIN-CONTAINING PROTEIN-RELATED-RELATED"/>
    <property type="match status" value="1"/>
</dbReference>
<feature type="chain" id="PRO_5040209349" description="C-type lectin domain-containing protein" evidence="1">
    <location>
        <begin position="18"/>
        <end position="194"/>
    </location>
</feature>
<dbReference type="Proteomes" id="UP001152747">
    <property type="component" value="Unassembled WGS sequence"/>
</dbReference>
<evidence type="ECO:0000313" key="3">
    <source>
        <dbReference type="Proteomes" id="UP001152747"/>
    </source>
</evidence>
<keyword evidence="3" id="KW-1185">Reference proteome</keyword>
<gene>
    <name evidence="2" type="ORF">CAMP_LOCUS2983</name>
</gene>
<dbReference type="Gene3D" id="3.10.100.10">
    <property type="entry name" value="Mannose-Binding Protein A, subunit A"/>
    <property type="match status" value="1"/>
</dbReference>
<proteinExistence type="predicted"/>
<dbReference type="InterPro" id="IPR016187">
    <property type="entry name" value="CTDL_fold"/>
</dbReference>
<evidence type="ECO:0000256" key="1">
    <source>
        <dbReference type="SAM" id="SignalP"/>
    </source>
</evidence>
<comment type="caution">
    <text evidence="2">The sequence shown here is derived from an EMBL/GenBank/DDBJ whole genome shotgun (WGS) entry which is preliminary data.</text>
</comment>
<sequence length="194" mass="21373">MILEVLMLLVCVHFKHSDSCNVRPKDNCEDGWTYYKRATTGWCMKIVVTEAMTKADGVAACAELGAVLSSIDDSTMKNVIDNLKTAANIQDTTWLGGILKDECMGDKCEKKENDDSLCKLTETCGNNRFIWTDGYTTTQSDEYLADRIKNGVWSTIGYDYNYELSESCIFLGEVSVCGPTESASSAVCGKKSNS</sequence>
<dbReference type="AlphaFoldDB" id="A0A9P1IA10"/>
<name>A0A9P1IA10_9PELO</name>
<dbReference type="CDD" id="cd00037">
    <property type="entry name" value="CLECT"/>
    <property type="match status" value="1"/>
</dbReference>
<feature type="signal peptide" evidence="1">
    <location>
        <begin position="1"/>
        <end position="17"/>
    </location>
</feature>
<evidence type="ECO:0008006" key="4">
    <source>
        <dbReference type="Google" id="ProtNLM"/>
    </source>
</evidence>